<evidence type="ECO:0000259" key="2">
    <source>
        <dbReference type="Pfam" id="PF16862"/>
    </source>
</evidence>
<dbReference type="SUPFAM" id="SSF51445">
    <property type="entry name" value="(Trans)glycosidases"/>
    <property type="match status" value="1"/>
</dbReference>
<keyword evidence="1" id="KW-0732">Signal</keyword>
<dbReference type="Pfam" id="PF16862">
    <property type="entry name" value="Glyco_hydro_79C"/>
    <property type="match status" value="1"/>
</dbReference>
<dbReference type="PANTHER" id="PTHR36183:SF2">
    <property type="entry name" value="BETA-GLUCURONIDASE C-TERMINAL DOMAIN-CONTAINING PROTEIN"/>
    <property type="match status" value="1"/>
</dbReference>
<dbReference type="Proteomes" id="UP000521943">
    <property type="component" value="Unassembled WGS sequence"/>
</dbReference>
<dbReference type="Gene3D" id="2.60.40.1180">
    <property type="entry name" value="Golgi alpha-mannosidase II"/>
    <property type="match status" value="1"/>
</dbReference>
<accession>A0A8H6MAL4</accession>
<keyword evidence="3" id="KW-0378">Hydrolase</keyword>
<dbReference type="GO" id="GO:0016787">
    <property type="term" value="F:hydrolase activity"/>
    <property type="evidence" value="ECO:0007669"/>
    <property type="project" value="UniProtKB-KW"/>
</dbReference>
<keyword evidence="4" id="KW-1185">Reference proteome</keyword>
<dbReference type="EMBL" id="JACGCI010000023">
    <property type="protein sequence ID" value="KAF6757172.1"/>
    <property type="molecule type" value="Genomic_DNA"/>
</dbReference>
<dbReference type="Gene3D" id="3.20.20.80">
    <property type="entry name" value="Glycosidases"/>
    <property type="match status" value="1"/>
</dbReference>
<name>A0A8H6MAL4_9AGAR</name>
<organism evidence="3 4">
    <name type="scientific">Ephemerocybe angulata</name>
    <dbReference type="NCBI Taxonomy" id="980116"/>
    <lineage>
        <taxon>Eukaryota</taxon>
        <taxon>Fungi</taxon>
        <taxon>Dikarya</taxon>
        <taxon>Basidiomycota</taxon>
        <taxon>Agaricomycotina</taxon>
        <taxon>Agaricomycetes</taxon>
        <taxon>Agaricomycetidae</taxon>
        <taxon>Agaricales</taxon>
        <taxon>Agaricineae</taxon>
        <taxon>Psathyrellaceae</taxon>
        <taxon>Ephemerocybe</taxon>
    </lineage>
</organism>
<dbReference type="AlphaFoldDB" id="A0A8H6MAL4"/>
<reference evidence="3 4" key="1">
    <citation type="submission" date="2020-07" db="EMBL/GenBank/DDBJ databases">
        <title>Comparative genomics of pyrophilous fungi reveals a link between fire events and developmental genes.</title>
        <authorList>
            <consortium name="DOE Joint Genome Institute"/>
            <person name="Steindorff A.S."/>
            <person name="Carver A."/>
            <person name="Calhoun S."/>
            <person name="Stillman K."/>
            <person name="Liu H."/>
            <person name="Lipzen A."/>
            <person name="Pangilinan J."/>
            <person name="Labutti K."/>
            <person name="Bruns T.D."/>
            <person name="Grigoriev I.V."/>
        </authorList>
    </citation>
    <scope>NUCLEOTIDE SEQUENCE [LARGE SCALE GENOMIC DNA]</scope>
    <source>
        <strain evidence="3 4">CBS 144469</strain>
    </source>
</reference>
<feature type="chain" id="PRO_5034308846" evidence="1">
    <location>
        <begin position="25"/>
        <end position="499"/>
    </location>
</feature>
<evidence type="ECO:0000313" key="4">
    <source>
        <dbReference type="Proteomes" id="UP000521943"/>
    </source>
</evidence>
<dbReference type="PANTHER" id="PTHR36183">
    <property type="entry name" value="BETA-GLUCURONIDASE"/>
    <property type="match status" value="1"/>
</dbReference>
<evidence type="ECO:0000256" key="1">
    <source>
        <dbReference type="SAM" id="SignalP"/>
    </source>
</evidence>
<feature type="signal peptide" evidence="1">
    <location>
        <begin position="1"/>
        <end position="24"/>
    </location>
</feature>
<dbReference type="InterPro" id="IPR017853">
    <property type="entry name" value="GH"/>
</dbReference>
<dbReference type="InterPro" id="IPR031728">
    <property type="entry name" value="GlcAase_C"/>
</dbReference>
<feature type="domain" description="Beta-glucuronidase C-terminal" evidence="2">
    <location>
        <begin position="391"/>
        <end position="494"/>
    </location>
</feature>
<comment type="caution">
    <text evidence="3">The sequence shown here is derived from an EMBL/GenBank/DDBJ whole genome shotgun (WGS) entry which is preliminary data.</text>
</comment>
<proteinExistence type="predicted"/>
<protein>
    <submittedName>
        <fullName evidence="3">Glycoside hydrolase family 79 protein</fullName>
    </submittedName>
</protein>
<evidence type="ECO:0000313" key="3">
    <source>
        <dbReference type="EMBL" id="KAF6757172.1"/>
    </source>
</evidence>
<dbReference type="OrthoDB" id="2796951at2759"/>
<dbReference type="InterPro" id="IPR013780">
    <property type="entry name" value="Glyco_hydro_b"/>
</dbReference>
<dbReference type="InterPro" id="IPR052974">
    <property type="entry name" value="GH79_Enzymes"/>
</dbReference>
<sequence>MPGEFPTFSLRCFLGLSTLPFCFSGQLGSLLSTSLPIARDHVSFSLEQDRWLDWSGATSRNEFFYNTLDNLKQLAGLPPRIRIGANSQDNTDFNPGIQGPIAQTVFPDYTQNVPYPEAKSVVVGDGYFATARFLPRVNLGQNNLTASYLAFALPEVKTMESFLTGMIIGNEPDLWKTFASNITDVLKISSTSTTKFWAAAFAGSSYANYGFSPQTLINQGLFSSTPGRLISTIDQHAYSGSFCQGNGALLQDLMTKANIRGNLTRFSSDIAAVRAQNIDYVMGETNSFACHGAPGVSNVAGAALWTLDYLLSAAQVGMSRIFFHQGIGFKYNLIQPVTLTRSKVDGSPLQTPLPPHVQPQYYAAVIAAEAIGPKGNTRISELSIGDGRVAGYAFYEGSKLSRAVIINSLAFFKGSSAGSRQSVHVNLSFAGGSYGAPKSITVKRLDIPHADDETGLTWGGVTYESADARPRGTANVTTVNVANGFDIRATEAVLVTFNN</sequence>
<gene>
    <name evidence="3" type="ORF">DFP72DRAFT_1032554</name>
</gene>